<evidence type="ECO:0000313" key="1">
    <source>
        <dbReference type="EMBL" id="QPQ91647.1"/>
    </source>
</evidence>
<dbReference type="GeneID" id="45696804"/>
<dbReference type="Proteomes" id="UP000594892">
    <property type="component" value="Chromosome 2"/>
</dbReference>
<reference evidence="1 2" key="1">
    <citation type="submission" date="2020-12" db="EMBL/GenBank/DDBJ databases">
        <title>FDA dAtabase for Regulatory Grade micrObial Sequences (FDA-ARGOS): Supporting development and validation of Infectious Disease Dx tests.</title>
        <authorList>
            <person name="Minogue T."/>
            <person name="Wolcott M."/>
            <person name="Wasieloski L."/>
            <person name="Aguilar W."/>
            <person name="Moore D."/>
            <person name="Jaissle J."/>
            <person name="Tallon L."/>
            <person name="Sadzewicz L."/>
            <person name="Zhao X."/>
            <person name="Boylan J."/>
            <person name="Ott S."/>
            <person name="Bowen H."/>
            <person name="Vavikolanu K."/>
            <person name="Mehta A."/>
            <person name="Aluvathingal J."/>
            <person name="Nadendla S."/>
            <person name="Yan Y."/>
            <person name="Sichtig H."/>
        </authorList>
    </citation>
    <scope>NUCLEOTIDE SEQUENCE [LARGE SCALE GENOMIC DNA]</scope>
    <source>
        <strain evidence="1 2">FDAARGOS_949</strain>
    </source>
</reference>
<organism evidence="1 2">
    <name type="scientific">Burkholderia glumae</name>
    <name type="common">Pseudomonas glumae</name>
    <dbReference type="NCBI Taxonomy" id="337"/>
    <lineage>
        <taxon>Bacteria</taxon>
        <taxon>Pseudomonadati</taxon>
        <taxon>Pseudomonadota</taxon>
        <taxon>Betaproteobacteria</taxon>
        <taxon>Burkholderiales</taxon>
        <taxon>Burkholderiaceae</taxon>
        <taxon>Burkholderia</taxon>
    </lineage>
</organism>
<sequence length="161" mass="18344">MQTRAQQYQAIIRWYREETGEQSVDMHEVARFAISKGVTPPTPKTPEALLAEKLSAAAREETAVDDETGRPYRVNFAVTQRSGKDQLTLWHTLDDAPRHVAHKGLMQRREQMVGDAVSLVDDADHWNRVHATDEPIQIPLDFEFDVMLRRNAPPDEDQKAA</sequence>
<accession>A0AAP9XYP9</accession>
<proteinExistence type="predicted"/>
<dbReference type="AlphaFoldDB" id="A0AAP9XYP9"/>
<evidence type="ECO:0000313" key="2">
    <source>
        <dbReference type="Proteomes" id="UP000594892"/>
    </source>
</evidence>
<dbReference type="RefSeq" id="WP_011883089.1">
    <property type="nucleotide sequence ID" value="NZ_CP033672.1"/>
</dbReference>
<protein>
    <submittedName>
        <fullName evidence="1">Uncharacterized protein</fullName>
    </submittedName>
</protein>
<dbReference type="EMBL" id="CP065601">
    <property type="protein sequence ID" value="QPQ91647.1"/>
    <property type="molecule type" value="Genomic_DNA"/>
</dbReference>
<name>A0AAP9XYP9_BURGL</name>
<gene>
    <name evidence="1" type="ORF">I6H06_21180</name>
</gene>